<keyword evidence="1" id="KW-0472">Membrane</keyword>
<feature type="transmembrane region" description="Helical" evidence="1">
    <location>
        <begin position="12"/>
        <end position="33"/>
    </location>
</feature>
<evidence type="ECO:0000256" key="1">
    <source>
        <dbReference type="SAM" id="Phobius"/>
    </source>
</evidence>
<dbReference type="Proteomes" id="UP001065549">
    <property type="component" value="Unassembled WGS sequence"/>
</dbReference>
<gene>
    <name evidence="3" type="ORF">OBO34_03945</name>
</gene>
<protein>
    <submittedName>
        <fullName evidence="3">M15 family metallopeptidase</fullName>
    </submittedName>
</protein>
<dbReference type="Pfam" id="PF02557">
    <property type="entry name" value="VanY"/>
    <property type="match status" value="1"/>
</dbReference>
<keyword evidence="1" id="KW-1133">Transmembrane helix</keyword>
<feature type="domain" description="D-alanyl-D-alanine carboxypeptidase-like core" evidence="2">
    <location>
        <begin position="102"/>
        <end position="231"/>
    </location>
</feature>
<dbReference type="PANTHER" id="PTHR34385:SF1">
    <property type="entry name" value="PEPTIDOGLYCAN L-ALANYL-D-GLUTAMATE ENDOPEPTIDASE CWLK"/>
    <property type="match status" value="1"/>
</dbReference>
<organism evidence="3 4">
    <name type="scientific">Hominibacterium faecale</name>
    <dbReference type="NCBI Taxonomy" id="2839743"/>
    <lineage>
        <taxon>Bacteria</taxon>
        <taxon>Bacillati</taxon>
        <taxon>Bacillota</taxon>
        <taxon>Clostridia</taxon>
        <taxon>Peptostreptococcales</taxon>
        <taxon>Anaerovoracaceae</taxon>
        <taxon>Hominibacterium</taxon>
    </lineage>
</organism>
<proteinExistence type="predicted"/>
<dbReference type="InterPro" id="IPR058193">
    <property type="entry name" value="VanY/YodJ_core_dom"/>
</dbReference>
<comment type="caution">
    <text evidence="3">The sequence shown here is derived from an EMBL/GenBank/DDBJ whole genome shotgun (WGS) entry which is preliminary data.</text>
</comment>
<keyword evidence="4" id="KW-1185">Reference proteome</keyword>
<reference evidence="3" key="1">
    <citation type="submission" date="2022-09" db="EMBL/GenBank/DDBJ databases">
        <title>Culturomic study of gut microbiota in children with autism spectrum disorder.</title>
        <authorList>
            <person name="Efimov B.A."/>
            <person name="Chaplin A.V."/>
            <person name="Sokolova S.R."/>
            <person name="Pikina A.P."/>
            <person name="Korzhanova M."/>
            <person name="Belova V."/>
            <person name="Korostin D."/>
        </authorList>
    </citation>
    <scope>NUCLEOTIDE SEQUENCE</scope>
    <source>
        <strain evidence="3">ASD5510</strain>
    </source>
</reference>
<dbReference type="GO" id="GO:0006508">
    <property type="term" value="P:proteolysis"/>
    <property type="evidence" value="ECO:0007669"/>
    <property type="project" value="InterPro"/>
</dbReference>
<evidence type="ECO:0000313" key="4">
    <source>
        <dbReference type="Proteomes" id="UP001065549"/>
    </source>
</evidence>
<dbReference type="GO" id="GO:0008233">
    <property type="term" value="F:peptidase activity"/>
    <property type="evidence" value="ECO:0007669"/>
    <property type="project" value="InterPro"/>
</dbReference>
<evidence type="ECO:0000259" key="2">
    <source>
        <dbReference type="Pfam" id="PF02557"/>
    </source>
</evidence>
<dbReference type="CDD" id="cd14852">
    <property type="entry name" value="LD-carboxypeptidase"/>
    <property type="match status" value="1"/>
</dbReference>
<accession>A0A9J6QK48</accession>
<dbReference type="EMBL" id="JAOSHN010000001">
    <property type="protein sequence ID" value="MCU7377505.1"/>
    <property type="molecule type" value="Genomic_DNA"/>
</dbReference>
<sequence length="251" mass="28292">MVKNRKKPTLRLAVAILMLLVFSGFYFLLAPYVHQDVGEGDTQVNATVPATEAAIQTQPPAVDKSSEYLILVNKSHGLGKDYEPGDLKKVKYKVSSRESEYQKLRKTVASAFNDLAKAADKQGHTIKLTSGFRPYAYQKVLYEKYVGKDGKYAAEQYSAKPGYSEHQSGLCADVSSPSVNYNLVQAYGNTDEGEWLTKNAHKYGFIIRYLKGKEDITGYEYEPWHIRYVGKDAAKEIYEQKITLEEYLGEV</sequence>
<dbReference type="SUPFAM" id="SSF55166">
    <property type="entry name" value="Hedgehog/DD-peptidase"/>
    <property type="match status" value="1"/>
</dbReference>
<dbReference type="InterPro" id="IPR003709">
    <property type="entry name" value="VanY-like_core_dom"/>
</dbReference>
<dbReference type="InterPro" id="IPR009045">
    <property type="entry name" value="Zn_M74/Hedgehog-like"/>
</dbReference>
<dbReference type="PANTHER" id="PTHR34385">
    <property type="entry name" value="D-ALANYL-D-ALANINE CARBOXYPEPTIDASE"/>
    <property type="match status" value="1"/>
</dbReference>
<keyword evidence="1" id="KW-0812">Transmembrane</keyword>
<dbReference type="InterPro" id="IPR052179">
    <property type="entry name" value="DD-CPase-like"/>
</dbReference>
<name>A0A9J6QK48_9FIRM</name>
<dbReference type="RefSeq" id="WP_253020825.1">
    <property type="nucleotide sequence ID" value="NZ_JAOSHN010000001.1"/>
</dbReference>
<dbReference type="Gene3D" id="3.30.1380.10">
    <property type="match status" value="1"/>
</dbReference>
<dbReference type="AlphaFoldDB" id="A0A9J6QK48"/>
<evidence type="ECO:0000313" key="3">
    <source>
        <dbReference type="EMBL" id="MCU7377505.1"/>
    </source>
</evidence>